<evidence type="ECO:0000313" key="6">
    <source>
        <dbReference type="EMBL" id="CAB4950183.1"/>
    </source>
</evidence>
<reference evidence="4" key="1">
    <citation type="submission" date="2020-05" db="EMBL/GenBank/DDBJ databases">
        <authorList>
            <person name="Chiriac C."/>
            <person name="Salcher M."/>
            <person name="Ghai R."/>
            <person name="Kavagutti S V."/>
        </authorList>
    </citation>
    <scope>NUCLEOTIDE SEQUENCE</scope>
</reference>
<dbReference type="PANTHER" id="PTHR43679:SF2">
    <property type="entry name" value="OCTANOYL-[GCVH]:PROTEIN N-OCTANOYLTRANSFERASE"/>
    <property type="match status" value="1"/>
</dbReference>
<feature type="domain" description="BPL/LPL catalytic" evidence="2">
    <location>
        <begin position="21"/>
        <end position="216"/>
    </location>
</feature>
<dbReference type="InterPro" id="IPR045864">
    <property type="entry name" value="aa-tRNA-synth_II/BPL/LPL"/>
</dbReference>
<evidence type="ECO:0000313" key="4">
    <source>
        <dbReference type="EMBL" id="CAB4732997.1"/>
    </source>
</evidence>
<dbReference type="EMBL" id="CAEZYF010000015">
    <property type="protein sequence ID" value="CAB4732997.1"/>
    <property type="molecule type" value="Genomic_DNA"/>
</dbReference>
<dbReference type="EMBL" id="CAFBMT010000021">
    <property type="protein sequence ID" value="CAB4950183.1"/>
    <property type="molecule type" value="Genomic_DNA"/>
</dbReference>
<dbReference type="PANTHER" id="PTHR43679">
    <property type="entry name" value="OCTANOYLTRANSFERASE LIPM-RELATED"/>
    <property type="match status" value="1"/>
</dbReference>
<evidence type="ECO:0000313" key="7">
    <source>
        <dbReference type="EMBL" id="CAB4972905.1"/>
    </source>
</evidence>
<dbReference type="EMBL" id="CAFBIY010000125">
    <property type="protein sequence ID" value="CAB4852359.1"/>
    <property type="molecule type" value="Genomic_DNA"/>
</dbReference>
<organism evidence="4">
    <name type="scientific">freshwater metagenome</name>
    <dbReference type="NCBI Taxonomy" id="449393"/>
    <lineage>
        <taxon>unclassified sequences</taxon>
        <taxon>metagenomes</taxon>
        <taxon>ecological metagenomes</taxon>
    </lineage>
</organism>
<evidence type="ECO:0000259" key="2">
    <source>
        <dbReference type="PROSITE" id="PS51733"/>
    </source>
</evidence>
<feature type="region of interest" description="Disordered" evidence="1">
    <location>
        <begin position="1"/>
        <end position="20"/>
    </location>
</feature>
<evidence type="ECO:0000313" key="3">
    <source>
        <dbReference type="EMBL" id="CAB4364313.1"/>
    </source>
</evidence>
<evidence type="ECO:0000313" key="5">
    <source>
        <dbReference type="EMBL" id="CAB4852359.1"/>
    </source>
</evidence>
<dbReference type="Gene3D" id="3.30.930.10">
    <property type="entry name" value="Bira Bifunctional Protein, Domain 2"/>
    <property type="match status" value="1"/>
</dbReference>
<protein>
    <submittedName>
        <fullName evidence="4">Unannotated protein</fullName>
    </submittedName>
</protein>
<dbReference type="EMBL" id="CAFBOL010000004">
    <property type="protein sequence ID" value="CAB4972905.1"/>
    <property type="molecule type" value="Genomic_DNA"/>
</dbReference>
<dbReference type="PROSITE" id="PS51733">
    <property type="entry name" value="BPL_LPL_CATALYTIC"/>
    <property type="match status" value="1"/>
</dbReference>
<dbReference type="EMBL" id="CAESGF010000012">
    <property type="protein sequence ID" value="CAB4364313.1"/>
    <property type="molecule type" value="Genomic_DNA"/>
</dbReference>
<dbReference type="InterPro" id="IPR004143">
    <property type="entry name" value="BPL_LPL_catalytic"/>
</dbReference>
<proteinExistence type="predicted"/>
<dbReference type="Pfam" id="PF21948">
    <property type="entry name" value="LplA-B_cat"/>
    <property type="match status" value="1"/>
</dbReference>
<dbReference type="SUPFAM" id="SSF55681">
    <property type="entry name" value="Class II aaRS and biotin synthetases"/>
    <property type="match status" value="1"/>
</dbReference>
<gene>
    <name evidence="4" type="ORF">UFOPK2656_02264</name>
    <name evidence="5" type="ORF">UFOPK3267_02038</name>
    <name evidence="6" type="ORF">UFOPK3651_02791</name>
    <name evidence="7" type="ORF">UFOPK3931_00276</name>
    <name evidence="3" type="ORF">UFOPK4189_02076</name>
</gene>
<accession>A0A6J6SEK4</accession>
<dbReference type="InterPro" id="IPR050664">
    <property type="entry name" value="Octanoyltrans_LipM/LipL"/>
</dbReference>
<evidence type="ECO:0000256" key="1">
    <source>
        <dbReference type="SAM" id="MobiDB-lite"/>
    </source>
</evidence>
<sequence>MQPWRVEQSHGDAGAFHADDPAADRSATFHTVERPTLVLGSTQPDDSIDLVAATELGVVVVRRRSGGGAVLLLPGEFVWLDLVIPTGDSLWSADVGASMVWVGELWQRALAMLGEGADSMVHRGPLVRSEWSTAVCWAGIGTGELMSADAKLVGISQRRTRDWVRFQSMCHLQWRPEMVASLVAAPKPLSAVLAPVAAVVTAAETVLRAALVDQLA</sequence>
<dbReference type="AlphaFoldDB" id="A0A6J6SEK4"/>
<name>A0A6J6SEK4_9ZZZZ</name>